<gene>
    <name evidence="2" type="ORF">DEA37_0000493</name>
</gene>
<dbReference type="AlphaFoldDB" id="A0A5J4NZP4"/>
<comment type="caution">
    <text evidence="2">The sequence shown here is derived from an EMBL/GenBank/DDBJ whole genome shotgun (WGS) entry which is preliminary data.</text>
</comment>
<reference evidence="2 3" key="1">
    <citation type="journal article" date="2019" name="Gigascience">
        <title>Whole-genome sequence of the oriental lung fluke Paragonimus westermani.</title>
        <authorList>
            <person name="Oey H."/>
            <person name="Zakrzewski M."/>
            <person name="Narain K."/>
            <person name="Devi K.R."/>
            <person name="Agatsuma T."/>
            <person name="Nawaratna S."/>
            <person name="Gobert G.N."/>
            <person name="Jones M.K."/>
            <person name="Ragan M.A."/>
            <person name="McManus D.P."/>
            <person name="Krause L."/>
        </authorList>
    </citation>
    <scope>NUCLEOTIDE SEQUENCE [LARGE SCALE GENOMIC DNA]</scope>
    <source>
        <strain evidence="2 3">IND2009</strain>
    </source>
</reference>
<organism evidence="2 3">
    <name type="scientific">Paragonimus westermani</name>
    <dbReference type="NCBI Taxonomy" id="34504"/>
    <lineage>
        <taxon>Eukaryota</taxon>
        <taxon>Metazoa</taxon>
        <taxon>Spiralia</taxon>
        <taxon>Lophotrochozoa</taxon>
        <taxon>Platyhelminthes</taxon>
        <taxon>Trematoda</taxon>
        <taxon>Digenea</taxon>
        <taxon>Plagiorchiida</taxon>
        <taxon>Troglotremata</taxon>
        <taxon>Troglotrematidae</taxon>
        <taxon>Paragonimus</taxon>
    </lineage>
</organism>
<protein>
    <submittedName>
        <fullName evidence="2">Uncharacterized protein</fullName>
    </submittedName>
</protein>
<evidence type="ECO:0000313" key="2">
    <source>
        <dbReference type="EMBL" id="KAA3681013.1"/>
    </source>
</evidence>
<feature type="chain" id="PRO_5023815540" evidence="1">
    <location>
        <begin position="27"/>
        <end position="286"/>
    </location>
</feature>
<sequence>MGCSRSFCKLSILLLLLCFLIQTTSCSPVKGETVIIKNKQDVDAKEEVKQQLEGASTVIRPANIFKTDGDSMVTKPDGEKSFERNLRPFEWLYQQLGEYLMCAYGKRVGCEQKLANAINLDQTKPQLVPSKQEDNSVGMVTRPKPLYPSWQPMSGATNHDPMFTGPFMRQNMPWRPPMQPQDGAFFLGQQPYFGPSRHPQQMSVMEPARMGTVPYGRLSGYEEHNVNAMRPMLLMNPIERKEDMKTENNPMGPVLVGQFPGMPAQNMPPFPMAIMMRGPAGLVPFQ</sequence>
<feature type="signal peptide" evidence="1">
    <location>
        <begin position="1"/>
        <end position="26"/>
    </location>
</feature>
<dbReference type="Proteomes" id="UP000324629">
    <property type="component" value="Unassembled WGS sequence"/>
</dbReference>
<keyword evidence="3" id="KW-1185">Reference proteome</keyword>
<evidence type="ECO:0000256" key="1">
    <source>
        <dbReference type="SAM" id="SignalP"/>
    </source>
</evidence>
<dbReference type="EMBL" id="QNGE01000300">
    <property type="protein sequence ID" value="KAA3681013.1"/>
    <property type="molecule type" value="Genomic_DNA"/>
</dbReference>
<name>A0A5J4NZP4_9TREM</name>
<evidence type="ECO:0000313" key="3">
    <source>
        <dbReference type="Proteomes" id="UP000324629"/>
    </source>
</evidence>
<keyword evidence="1" id="KW-0732">Signal</keyword>
<proteinExistence type="predicted"/>
<accession>A0A5J4NZP4</accession>